<organism evidence="1 2">
    <name type="scientific">Limnohabitans parvus II-B4</name>
    <dbReference type="NCBI Taxonomy" id="1293052"/>
    <lineage>
        <taxon>Bacteria</taxon>
        <taxon>Pseudomonadati</taxon>
        <taxon>Pseudomonadota</taxon>
        <taxon>Betaproteobacteria</taxon>
        <taxon>Burkholderiales</taxon>
        <taxon>Comamonadaceae</taxon>
        <taxon>Limnohabitans</taxon>
    </lineage>
</organism>
<comment type="caution">
    <text evidence="1">The sequence shown here is derived from an EMBL/GenBank/DDBJ whole genome shotgun (WGS) entry which is preliminary data.</text>
</comment>
<accession>A0A315EAT5</accession>
<protein>
    <submittedName>
        <fullName evidence="1">Uncharacterized protein</fullName>
    </submittedName>
</protein>
<dbReference type="AlphaFoldDB" id="A0A315EAT5"/>
<dbReference type="Proteomes" id="UP000250790">
    <property type="component" value="Unassembled WGS sequence"/>
</dbReference>
<evidence type="ECO:0000313" key="2">
    <source>
        <dbReference type="Proteomes" id="UP000250790"/>
    </source>
</evidence>
<dbReference type="EMBL" id="NESN01000001">
    <property type="protein sequence ID" value="PUE55066.1"/>
    <property type="molecule type" value="Genomic_DNA"/>
</dbReference>
<gene>
    <name evidence="1" type="ORF">B9Z37_00215</name>
</gene>
<reference evidence="1 2" key="1">
    <citation type="submission" date="2017-04" db="EMBL/GenBank/DDBJ databases">
        <title>Unexpected and diverse lifestyles within the genus Limnohabitans.</title>
        <authorList>
            <person name="Kasalicky V."/>
            <person name="Mehrshad M."/>
            <person name="Andrei S.-A."/>
            <person name="Salcher M."/>
            <person name="Kratochvilova H."/>
            <person name="Simek K."/>
            <person name="Ghai R."/>
        </authorList>
    </citation>
    <scope>NUCLEOTIDE SEQUENCE [LARGE SCALE GENOMIC DNA]</scope>
    <source>
        <strain evidence="1 2">II-B4</strain>
    </source>
</reference>
<name>A0A315EAT5_9BURK</name>
<sequence length="65" mass="7574">MDFTQFFESNEPFFLVQSIKFSVHVRGHINGAQRCQPIGKRLEFFGVDQTMIVSVQARWIEILQA</sequence>
<proteinExistence type="predicted"/>
<evidence type="ECO:0000313" key="1">
    <source>
        <dbReference type="EMBL" id="PUE55066.1"/>
    </source>
</evidence>
<keyword evidence="2" id="KW-1185">Reference proteome</keyword>